<dbReference type="InterPro" id="IPR003594">
    <property type="entry name" value="HATPase_dom"/>
</dbReference>
<evidence type="ECO:0000256" key="8">
    <source>
        <dbReference type="ARBA" id="ARBA00022692"/>
    </source>
</evidence>
<dbReference type="PANTHER" id="PTHR42878:SF7">
    <property type="entry name" value="SENSOR HISTIDINE KINASE GLRK"/>
    <property type="match status" value="1"/>
</dbReference>
<keyword evidence="12 15" id="KW-1133">Transmembrane helix</keyword>
<keyword evidence="9" id="KW-0547">Nucleotide-binding</keyword>
<dbReference type="Proteomes" id="UP000461585">
    <property type="component" value="Unassembled WGS sequence"/>
</dbReference>
<evidence type="ECO:0000256" key="12">
    <source>
        <dbReference type="ARBA" id="ARBA00022989"/>
    </source>
</evidence>
<dbReference type="InterPro" id="IPR050351">
    <property type="entry name" value="BphY/WalK/GraS-like"/>
</dbReference>
<dbReference type="SMART" id="SM00387">
    <property type="entry name" value="HATPase_c"/>
    <property type="match status" value="1"/>
</dbReference>
<gene>
    <name evidence="19" type="ORF">GXN74_08460</name>
</gene>
<evidence type="ECO:0000259" key="18">
    <source>
        <dbReference type="PROSITE" id="PS50885"/>
    </source>
</evidence>
<evidence type="ECO:0000256" key="5">
    <source>
        <dbReference type="ARBA" id="ARBA00022475"/>
    </source>
</evidence>
<evidence type="ECO:0000256" key="11">
    <source>
        <dbReference type="ARBA" id="ARBA00022840"/>
    </source>
</evidence>
<keyword evidence="10" id="KW-0418">Kinase</keyword>
<dbReference type="GO" id="GO:0007234">
    <property type="term" value="P:osmosensory signaling via phosphorelay pathway"/>
    <property type="evidence" value="ECO:0007669"/>
    <property type="project" value="TreeGrafter"/>
</dbReference>
<keyword evidence="14 15" id="KW-0472">Membrane</keyword>
<sequence length="584" mass="66082">MRKKLLALQIGVVALALLIAALFSWRSLYADLQTRTANETRTQMTLVQGILREAGMDSPEEYLSLVENYGSKINSRITIMDPEGTVLADTHMDYEKMENHRWREEVAAALQGSERTALRYSATLQEYYYYFAAPLEMGEGTGVLRISVPMLQVRGLVWDLLNGVLLGIGVGGAVAMATAWVFTRRFMEPVEELTDTALSITQGNYDEKIRIRRTDEIGVLVDAFNQMTYTLNKNRWQLEERNAELQSVLSSMETGMAAIGGDYRFILHNQNFLRLLGLEETDVTGQEFYAAIRNTDLFSLVEDALDKEDYRNMEITMKSGGPDRILRLTANPIRTTTQGPYPYGVLVMVEDVTQIRKLENIRRDFVSNVTHELRTPLTSIQGFVEALREGAMEDPATARRFLEIIEIEAERLNTLIADILSLGEIETMGREKVLRIIPVEEVAREVMDLLEQKAEDKGIELVLEVQEGVRPYPCNPDRIKQLLINLVDNGIKYTEQGRVTLRLKEGFKALRIEVEDTGIGIGEEHLPRLFERFYRVDRGRSRNMGGTGLGLSIVKHIAELYKGSVRVESTPGKGTTFKVKLPRS</sequence>
<evidence type="ECO:0000256" key="6">
    <source>
        <dbReference type="ARBA" id="ARBA00022553"/>
    </source>
</evidence>
<dbReference type="SUPFAM" id="SSF55785">
    <property type="entry name" value="PYP-like sensor domain (PAS domain)"/>
    <property type="match status" value="1"/>
</dbReference>
<dbReference type="InterPro" id="IPR035965">
    <property type="entry name" value="PAS-like_dom_sf"/>
</dbReference>
<dbReference type="SUPFAM" id="SSF47384">
    <property type="entry name" value="Homodimeric domain of signal transducing histidine kinase"/>
    <property type="match status" value="1"/>
</dbReference>
<dbReference type="SUPFAM" id="SSF55874">
    <property type="entry name" value="ATPase domain of HSP90 chaperone/DNA topoisomerase II/histidine kinase"/>
    <property type="match status" value="1"/>
</dbReference>
<evidence type="ECO:0000256" key="2">
    <source>
        <dbReference type="ARBA" id="ARBA00004236"/>
    </source>
</evidence>
<dbReference type="Gene3D" id="3.30.450.20">
    <property type="entry name" value="PAS domain"/>
    <property type="match status" value="1"/>
</dbReference>
<keyword evidence="5" id="KW-1003">Cell membrane</keyword>
<dbReference type="InterPro" id="IPR036097">
    <property type="entry name" value="HisK_dim/P_sf"/>
</dbReference>
<dbReference type="InterPro" id="IPR036890">
    <property type="entry name" value="HATPase_C_sf"/>
</dbReference>
<dbReference type="GO" id="GO:0005886">
    <property type="term" value="C:plasma membrane"/>
    <property type="evidence" value="ECO:0007669"/>
    <property type="project" value="UniProtKB-SubCell"/>
</dbReference>
<keyword evidence="11" id="KW-0067">ATP-binding</keyword>
<protein>
    <recommendedName>
        <fullName evidence="4">histidine kinase</fullName>
        <ecNumber evidence="4">2.7.13.3</ecNumber>
    </recommendedName>
</protein>
<dbReference type="GO" id="GO:0030295">
    <property type="term" value="F:protein kinase activator activity"/>
    <property type="evidence" value="ECO:0007669"/>
    <property type="project" value="TreeGrafter"/>
</dbReference>
<dbReference type="GO" id="GO:0000156">
    <property type="term" value="F:phosphorelay response regulator activity"/>
    <property type="evidence" value="ECO:0007669"/>
    <property type="project" value="TreeGrafter"/>
</dbReference>
<keyword evidence="7" id="KW-0808">Transferase</keyword>
<evidence type="ECO:0000259" key="16">
    <source>
        <dbReference type="PROSITE" id="PS50109"/>
    </source>
</evidence>
<dbReference type="FunFam" id="3.30.565.10:FF:000023">
    <property type="entry name" value="PAS domain-containing sensor histidine kinase"/>
    <property type="match status" value="1"/>
</dbReference>
<dbReference type="PROSITE" id="PS50109">
    <property type="entry name" value="HIS_KIN"/>
    <property type="match status" value="1"/>
</dbReference>
<comment type="subcellular location">
    <subcellularLocation>
        <location evidence="2">Cell membrane</location>
    </subcellularLocation>
    <subcellularLocation>
        <location evidence="3">Membrane raft</location>
        <topology evidence="3">Multi-pass membrane protein</topology>
    </subcellularLocation>
</comment>
<dbReference type="Pfam" id="PF00512">
    <property type="entry name" value="HisKA"/>
    <property type="match status" value="1"/>
</dbReference>
<evidence type="ECO:0000256" key="1">
    <source>
        <dbReference type="ARBA" id="ARBA00000085"/>
    </source>
</evidence>
<evidence type="ECO:0000259" key="17">
    <source>
        <dbReference type="PROSITE" id="PS50112"/>
    </source>
</evidence>
<dbReference type="PROSITE" id="PS50112">
    <property type="entry name" value="PAS"/>
    <property type="match status" value="1"/>
</dbReference>
<dbReference type="EMBL" id="JAAEEH010000020">
    <property type="protein sequence ID" value="NDL67768.1"/>
    <property type="molecule type" value="Genomic_DNA"/>
</dbReference>
<dbReference type="GO" id="GO:0000155">
    <property type="term" value="F:phosphorelay sensor kinase activity"/>
    <property type="evidence" value="ECO:0007669"/>
    <property type="project" value="InterPro"/>
</dbReference>
<dbReference type="GO" id="GO:0045121">
    <property type="term" value="C:membrane raft"/>
    <property type="evidence" value="ECO:0007669"/>
    <property type="project" value="UniProtKB-SubCell"/>
</dbReference>
<proteinExistence type="predicted"/>
<keyword evidence="13" id="KW-0902">Two-component regulatory system</keyword>
<evidence type="ECO:0000256" key="3">
    <source>
        <dbReference type="ARBA" id="ARBA00004314"/>
    </source>
</evidence>
<dbReference type="NCBIfam" id="TIGR00229">
    <property type="entry name" value="sensory_box"/>
    <property type="match status" value="1"/>
</dbReference>
<dbReference type="PROSITE" id="PS50885">
    <property type="entry name" value="HAMP"/>
    <property type="match status" value="1"/>
</dbReference>
<evidence type="ECO:0000256" key="15">
    <source>
        <dbReference type="SAM" id="Phobius"/>
    </source>
</evidence>
<dbReference type="InterPro" id="IPR000014">
    <property type="entry name" value="PAS"/>
</dbReference>
<name>A0A7X5HW89_9FIRM</name>
<dbReference type="RefSeq" id="WP_162370495.1">
    <property type="nucleotide sequence ID" value="NZ_JAAEEH010000020.1"/>
</dbReference>
<dbReference type="InterPro" id="IPR005467">
    <property type="entry name" value="His_kinase_dom"/>
</dbReference>
<organism evidence="19 20">
    <name type="scientific">Anaerotalea alkaliphila</name>
    <dbReference type="NCBI Taxonomy" id="2662126"/>
    <lineage>
        <taxon>Bacteria</taxon>
        <taxon>Bacillati</taxon>
        <taxon>Bacillota</taxon>
        <taxon>Clostridia</taxon>
        <taxon>Eubacteriales</taxon>
        <taxon>Anaerotalea</taxon>
    </lineage>
</organism>
<dbReference type="GO" id="GO:0005524">
    <property type="term" value="F:ATP binding"/>
    <property type="evidence" value="ECO:0007669"/>
    <property type="project" value="UniProtKB-KW"/>
</dbReference>
<evidence type="ECO:0000313" key="20">
    <source>
        <dbReference type="Proteomes" id="UP000461585"/>
    </source>
</evidence>
<dbReference type="FunFam" id="1.10.287.130:FF:000001">
    <property type="entry name" value="Two-component sensor histidine kinase"/>
    <property type="match status" value="1"/>
</dbReference>
<dbReference type="InterPro" id="IPR013656">
    <property type="entry name" value="PAS_4"/>
</dbReference>
<dbReference type="SMART" id="SM00388">
    <property type="entry name" value="HisKA"/>
    <property type="match status" value="1"/>
</dbReference>
<reference evidence="19 20" key="1">
    <citation type="submission" date="2020-01" db="EMBL/GenBank/DDBJ databases">
        <title>Anaeroalcalibacter tamaniensis gen. nov., sp. nov., moderately halophilic strictly anaerobic fermenter bacterium from mud volcano of Taman peninsula.</title>
        <authorList>
            <person name="Frolova A."/>
            <person name="Merkel A.Y."/>
            <person name="Slobodkin A.I."/>
        </authorList>
    </citation>
    <scope>NUCLEOTIDE SEQUENCE [LARGE SCALE GENOMIC DNA]</scope>
    <source>
        <strain evidence="19 20">F-3ap</strain>
    </source>
</reference>
<feature type="transmembrane region" description="Helical" evidence="15">
    <location>
        <begin position="160"/>
        <end position="182"/>
    </location>
</feature>
<evidence type="ECO:0000256" key="4">
    <source>
        <dbReference type="ARBA" id="ARBA00012438"/>
    </source>
</evidence>
<dbReference type="InterPro" id="IPR004358">
    <property type="entry name" value="Sig_transdc_His_kin-like_C"/>
</dbReference>
<dbReference type="InterPro" id="IPR003661">
    <property type="entry name" value="HisK_dim/P_dom"/>
</dbReference>
<dbReference type="Gene3D" id="1.10.287.130">
    <property type="match status" value="1"/>
</dbReference>
<dbReference type="PRINTS" id="PR00344">
    <property type="entry name" value="BCTRLSENSOR"/>
</dbReference>
<dbReference type="Pfam" id="PF00672">
    <property type="entry name" value="HAMP"/>
    <property type="match status" value="1"/>
</dbReference>
<evidence type="ECO:0000256" key="7">
    <source>
        <dbReference type="ARBA" id="ARBA00022679"/>
    </source>
</evidence>
<dbReference type="CDD" id="cd06225">
    <property type="entry name" value="HAMP"/>
    <property type="match status" value="1"/>
</dbReference>
<dbReference type="CDD" id="cd00082">
    <property type="entry name" value="HisKA"/>
    <property type="match status" value="1"/>
</dbReference>
<dbReference type="AlphaFoldDB" id="A0A7X5HW89"/>
<accession>A0A7X5HW89</accession>
<feature type="domain" description="PAS" evidence="17">
    <location>
        <begin position="241"/>
        <end position="320"/>
    </location>
</feature>
<dbReference type="SMART" id="SM00304">
    <property type="entry name" value="HAMP"/>
    <property type="match status" value="1"/>
</dbReference>
<dbReference type="CDD" id="cd16922">
    <property type="entry name" value="HATPase_EvgS-ArcB-TorS-like"/>
    <property type="match status" value="1"/>
</dbReference>
<keyword evidence="6" id="KW-0597">Phosphoprotein</keyword>
<evidence type="ECO:0000256" key="13">
    <source>
        <dbReference type="ARBA" id="ARBA00023012"/>
    </source>
</evidence>
<evidence type="ECO:0000256" key="14">
    <source>
        <dbReference type="ARBA" id="ARBA00023136"/>
    </source>
</evidence>
<feature type="domain" description="HAMP" evidence="18">
    <location>
        <begin position="184"/>
        <end position="236"/>
    </location>
</feature>
<dbReference type="InterPro" id="IPR003660">
    <property type="entry name" value="HAMP_dom"/>
</dbReference>
<keyword evidence="8 15" id="KW-0812">Transmembrane</keyword>
<dbReference type="Gene3D" id="3.30.565.10">
    <property type="entry name" value="Histidine kinase-like ATPase, C-terminal domain"/>
    <property type="match status" value="1"/>
</dbReference>
<evidence type="ECO:0000256" key="10">
    <source>
        <dbReference type="ARBA" id="ARBA00022777"/>
    </source>
</evidence>
<keyword evidence="20" id="KW-1185">Reference proteome</keyword>
<dbReference type="Pfam" id="PF08448">
    <property type="entry name" value="PAS_4"/>
    <property type="match status" value="1"/>
</dbReference>
<dbReference type="PANTHER" id="PTHR42878">
    <property type="entry name" value="TWO-COMPONENT HISTIDINE KINASE"/>
    <property type="match status" value="1"/>
</dbReference>
<feature type="domain" description="Histidine kinase" evidence="16">
    <location>
        <begin position="368"/>
        <end position="584"/>
    </location>
</feature>
<evidence type="ECO:0000313" key="19">
    <source>
        <dbReference type="EMBL" id="NDL67768.1"/>
    </source>
</evidence>
<dbReference type="EC" id="2.7.13.3" evidence="4"/>
<dbReference type="SUPFAM" id="SSF158472">
    <property type="entry name" value="HAMP domain-like"/>
    <property type="match status" value="1"/>
</dbReference>
<dbReference type="Pfam" id="PF16736">
    <property type="entry name" value="sCache_like"/>
    <property type="match status" value="1"/>
</dbReference>
<dbReference type="Gene3D" id="6.10.340.10">
    <property type="match status" value="1"/>
</dbReference>
<evidence type="ECO:0000256" key="9">
    <source>
        <dbReference type="ARBA" id="ARBA00022741"/>
    </source>
</evidence>
<dbReference type="InterPro" id="IPR031967">
    <property type="entry name" value="PhoR_single_Cache-like_dom"/>
</dbReference>
<comment type="caution">
    <text evidence="19">The sequence shown here is derived from an EMBL/GenBank/DDBJ whole genome shotgun (WGS) entry which is preliminary data.</text>
</comment>
<dbReference type="Pfam" id="PF02518">
    <property type="entry name" value="HATPase_c"/>
    <property type="match status" value="1"/>
</dbReference>
<comment type="catalytic activity">
    <reaction evidence="1">
        <text>ATP + protein L-histidine = ADP + protein N-phospho-L-histidine.</text>
        <dbReference type="EC" id="2.7.13.3"/>
    </reaction>
</comment>